<dbReference type="CDD" id="cd00383">
    <property type="entry name" value="trans_reg_C"/>
    <property type="match status" value="1"/>
</dbReference>
<reference evidence="10 11" key="1">
    <citation type="submission" date="2019-03" db="EMBL/GenBank/DDBJ databases">
        <title>Genome sequence of Thiobacillaceae bacterium LSR1, a sulfur-oxidizing bacterium isolated from freshwater sediment.</title>
        <authorList>
            <person name="Li S."/>
        </authorList>
    </citation>
    <scope>NUCLEOTIDE SEQUENCE [LARGE SCALE GENOMIC DNA]</scope>
    <source>
        <strain evidence="10 11">LSR1</strain>
    </source>
</reference>
<dbReference type="EMBL" id="SJZB01000011">
    <property type="protein sequence ID" value="TCJ18403.1"/>
    <property type="molecule type" value="Genomic_DNA"/>
</dbReference>
<dbReference type="SUPFAM" id="SSF52172">
    <property type="entry name" value="CheY-like"/>
    <property type="match status" value="1"/>
</dbReference>
<evidence type="ECO:0000256" key="2">
    <source>
        <dbReference type="ARBA" id="ARBA00023012"/>
    </source>
</evidence>
<evidence type="ECO:0000256" key="1">
    <source>
        <dbReference type="ARBA" id="ARBA00022553"/>
    </source>
</evidence>
<dbReference type="SMART" id="SM00448">
    <property type="entry name" value="REC"/>
    <property type="match status" value="1"/>
</dbReference>
<dbReference type="PANTHER" id="PTHR48111:SF76">
    <property type="entry name" value="TWO-COMPONENT RESPONSE REGULATOR"/>
    <property type="match status" value="1"/>
</dbReference>
<dbReference type="OrthoDB" id="9802426at2"/>
<evidence type="ECO:0000256" key="5">
    <source>
        <dbReference type="ARBA" id="ARBA00023163"/>
    </source>
</evidence>
<dbReference type="InterPro" id="IPR011006">
    <property type="entry name" value="CheY-like_superfamily"/>
</dbReference>
<dbReference type="AlphaFoldDB" id="A0A4R1BLW2"/>
<dbReference type="GO" id="GO:0005829">
    <property type="term" value="C:cytosol"/>
    <property type="evidence" value="ECO:0007669"/>
    <property type="project" value="TreeGrafter"/>
</dbReference>
<dbReference type="InterPro" id="IPR039420">
    <property type="entry name" value="WalR-like"/>
</dbReference>
<evidence type="ECO:0000259" key="8">
    <source>
        <dbReference type="PROSITE" id="PS50110"/>
    </source>
</evidence>
<protein>
    <submittedName>
        <fullName evidence="10">Response regulator transcription factor</fullName>
    </submittedName>
</protein>
<dbReference type="PROSITE" id="PS50110">
    <property type="entry name" value="RESPONSE_REGULATORY"/>
    <property type="match status" value="1"/>
</dbReference>
<feature type="domain" description="OmpR/PhoB-type" evidence="9">
    <location>
        <begin position="125"/>
        <end position="225"/>
    </location>
</feature>
<dbReference type="RefSeq" id="WP_131444733.1">
    <property type="nucleotide sequence ID" value="NZ_SJZB01000011.1"/>
</dbReference>
<feature type="DNA-binding region" description="OmpR/PhoB-type" evidence="7">
    <location>
        <begin position="125"/>
        <end position="225"/>
    </location>
</feature>
<evidence type="ECO:0000313" key="10">
    <source>
        <dbReference type="EMBL" id="TCJ18403.1"/>
    </source>
</evidence>
<accession>A0A4R1BLW2</accession>
<evidence type="ECO:0000256" key="7">
    <source>
        <dbReference type="PROSITE-ProRule" id="PRU01091"/>
    </source>
</evidence>
<keyword evidence="11" id="KW-1185">Reference proteome</keyword>
<evidence type="ECO:0000256" key="4">
    <source>
        <dbReference type="ARBA" id="ARBA00023125"/>
    </source>
</evidence>
<evidence type="ECO:0000259" key="9">
    <source>
        <dbReference type="PROSITE" id="PS51755"/>
    </source>
</evidence>
<keyword evidence="1 6" id="KW-0597">Phosphoprotein</keyword>
<keyword evidence="3" id="KW-0805">Transcription regulation</keyword>
<dbReference type="InterPro" id="IPR001867">
    <property type="entry name" value="OmpR/PhoB-type_DNA-bd"/>
</dbReference>
<keyword evidence="4 7" id="KW-0238">DNA-binding</keyword>
<feature type="modified residue" description="4-aspartylphosphate" evidence="6">
    <location>
        <position position="51"/>
    </location>
</feature>
<dbReference type="GO" id="GO:0000976">
    <property type="term" value="F:transcription cis-regulatory region binding"/>
    <property type="evidence" value="ECO:0007669"/>
    <property type="project" value="TreeGrafter"/>
</dbReference>
<dbReference type="GO" id="GO:0000156">
    <property type="term" value="F:phosphorelay response regulator activity"/>
    <property type="evidence" value="ECO:0007669"/>
    <property type="project" value="TreeGrafter"/>
</dbReference>
<dbReference type="InterPro" id="IPR036388">
    <property type="entry name" value="WH-like_DNA-bd_sf"/>
</dbReference>
<keyword evidence="2" id="KW-0902">Two-component regulatory system</keyword>
<dbReference type="Gene3D" id="3.40.50.2300">
    <property type="match status" value="1"/>
</dbReference>
<evidence type="ECO:0000313" key="11">
    <source>
        <dbReference type="Proteomes" id="UP000295443"/>
    </source>
</evidence>
<dbReference type="FunFam" id="1.10.10.10:FF:000005">
    <property type="entry name" value="Two-component system response regulator"/>
    <property type="match status" value="1"/>
</dbReference>
<gene>
    <name evidence="10" type="ORF">EZJ19_02535</name>
</gene>
<proteinExistence type="predicted"/>
<dbReference type="Gene3D" id="1.10.10.10">
    <property type="entry name" value="Winged helix-like DNA-binding domain superfamily/Winged helix DNA-binding domain"/>
    <property type="match status" value="1"/>
</dbReference>
<dbReference type="GO" id="GO:0032993">
    <property type="term" value="C:protein-DNA complex"/>
    <property type="evidence" value="ECO:0007669"/>
    <property type="project" value="TreeGrafter"/>
</dbReference>
<dbReference type="InterPro" id="IPR016032">
    <property type="entry name" value="Sig_transdc_resp-reg_C-effctor"/>
</dbReference>
<name>A0A4R1BLW2_9PROT</name>
<dbReference type="PANTHER" id="PTHR48111">
    <property type="entry name" value="REGULATOR OF RPOS"/>
    <property type="match status" value="1"/>
</dbReference>
<dbReference type="PROSITE" id="PS51755">
    <property type="entry name" value="OMPR_PHOB"/>
    <property type="match status" value="1"/>
</dbReference>
<dbReference type="SUPFAM" id="SSF46894">
    <property type="entry name" value="C-terminal effector domain of the bipartite response regulators"/>
    <property type="match status" value="1"/>
</dbReference>
<comment type="caution">
    <text evidence="10">The sequence shown here is derived from an EMBL/GenBank/DDBJ whole genome shotgun (WGS) entry which is preliminary data.</text>
</comment>
<evidence type="ECO:0000256" key="3">
    <source>
        <dbReference type="ARBA" id="ARBA00023015"/>
    </source>
</evidence>
<dbReference type="Pfam" id="PF00486">
    <property type="entry name" value="Trans_reg_C"/>
    <property type="match status" value="1"/>
</dbReference>
<keyword evidence="5" id="KW-0804">Transcription</keyword>
<feature type="domain" description="Response regulatory" evidence="8">
    <location>
        <begin position="2"/>
        <end position="116"/>
    </location>
</feature>
<dbReference type="InterPro" id="IPR001789">
    <property type="entry name" value="Sig_transdc_resp-reg_receiver"/>
</dbReference>
<evidence type="ECO:0000256" key="6">
    <source>
        <dbReference type="PROSITE-ProRule" id="PRU00169"/>
    </source>
</evidence>
<dbReference type="GO" id="GO:0006355">
    <property type="term" value="P:regulation of DNA-templated transcription"/>
    <property type="evidence" value="ECO:0007669"/>
    <property type="project" value="InterPro"/>
</dbReference>
<dbReference type="Pfam" id="PF00072">
    <property type="entry name" value="Response_reg"/>
    <property type="match status" value="1"/>
</dbReference>
<organism evidence="10 11">
    <name type="scientific">Parasulfuritortus cantonensis</name>
    <dbReference type="NCBI Taxonomy" id="2528202"/>
    <lineage>
        <taxon>Bacteria</taxon>
        <taxon>Pseudomonadati</taxon>
        <taxon>Pseudomonadota</taxon>
        <taxon>Betaproteobacteria</taxon>
        <taxon>Nitrosomonadales</taxon>
        <taxon>Thiobacillaceae</taxon>
        <taxon>Parasulfuritortus</taxon>
    </lineage>
</organism>
<dbReference type="Gene3D" id="6.10.250.690">
    <property type="match status" value="1"/>
</dbReference>
<sequence length="225" mass="25217">MRILVIEDDEKIASFVVKGFRQAGHEVDWAADGDTGFARLREPGWEAAVVDIMLPFRDGLSLVRDARVAGIATPIIFLSAKREVDDRILGLQAGGDDYLVKPFAFSELLARVQALVRRATGVVEPVRLSVGDLEMDLVKRKVSRGRREIVLQPREFALLEYLMRHRGSVVSKIMLMEHVWDYSFDPETSVVETTVSRLRNKLNEGAEGQPELIRTVRGVGYVLGN</sequence>
<dbReference type="Proteomes" id="UP000295443">
    <property type="component" value="Unassembled WGS sequence"/>
</dbReference>
<dbReference type="SMART" id="SM00862">
    <property type="entry name" value="Trans_reg_C"/>
    <property type="match status" value="1"/>
</dbReference>